<feature type="repeat" description="ANK" evidence="3">
    <location>
        <begin position="398"/>
        <end position="430"/>
    </location>
</feature>
<dbReference type="Pfam" id="PF12796">
    <property type="entry name" value="Ank_2"/>
    <property type="match status" value="2"/>
</dbReference>
<dbReference type="RefSeq" id="WP_353546332.1">
    <property type="nucleotide sequence ID" value="NZ_JAGKSB010000004.1"/>
</dbReference>
<feature type="repeat" description="ANK" evidence="3">
    <location>
        <begin position="257"/>
        <end position="289"/>
    </location>
</feature>
<feature type="signal peptide" evidence="4">
    <location>
        <begin position="1"/>
        <end position="18"/>
    </location>
</feature>
<proteinExistence type="predicted"/>
<gene>
    <name evidence="5" type="ORF">J5U18_04590</name>
</gene>
<dbReference type="SUPFAM" id="SSF48403">
    <property type="entry name" value="Ankyrin repeat"/>
    <property type="match status" value="2"/>
</dbReference>
<dbReference type="Pfam" id="PF13637">
    <property type="entry name" value="Ank_4"/>
    <property type="match status" value="1"/>
</dbReference>
<feature type="chain" id="PRO_5035748165" evidence="4">
    <location>
        <begin position="19"/>
        <end position="490"/>
    </location>
</feature>
<feature type="repeat" description="ANK" evidence="3">
    <location>
        <begin position="89"/>
        <end position="121"/>
    </location>
</feature>
<dbReference type="Gene3D" id="1.25.40.20">
    <property type="entry name" value="Ankyrin repeat-containing domain"/>
    <property type="match status" value="3"/>
</dbReference>
<keyword evidence="4" id="KW-0732">Signal</keyword>
<dbReference type="InterPro" id="IPR002110">
    <property type="entry name" value="Ankyrin_rpt"/>
</dbReference>
<dbReference type="InterPro" id="IPR036770">
    <property type="entry name" value="Ankyrin_rpt-contain_sf"/>
</dbReference>
<evidence type="ECO:0000256" key="4">
    <source>
        <dbReference type="SAM" id="SignalP"/>
    </source>
</evidence>
<feature type="repeat" description="ANK" evidence="3">
    <location>
        <begin position="431"/>
        <end position="464"/>
    </location>
</feature>
<keyword evidence="6" id="KW-1185">Reference proteome</keyword>
<keyword evidence="1" id="KW-0677">Repeat</keyword>
<protein>
    <submittedName>
        <fullName evidence="5">Ankyrin repeat domain-containing protein</fullName>
    </submittedName>
</protein>
<reference evidence="5" key="1">
    <citation type="submission" date="2021-03" db="EMBL/GenBank/DDBJ databases">
        <authorList>
            <person name="Lu T."/>
            <person name="Wang Q."/>
            <person name="Han X."/>
        </authorList>
    </citation>
    <scope>NUCLEOTIDE SEQUENCE</scope>
    <source>
        <strain evidence="5">WQ 2009</strain>
    </source>
</reference>
<dbReference type="PROSITE" id="PS50297">
    <property type="entry name" value="ANK_REP_REGION"/>
    <property type="match status" value="4"/>
</dbReference>
<keyword evidence="2 3" id="KW-0040">ANK repeat</keyword>
<dbReference type="PANTHER" id="PTHR24198">
    <property type="entry name" value="ANKYRIN REPEAT AND PROTEIN KINASE DOMAIN-CONTAINING PROTEIN"/>
    <property type="match status" value="1"/>
</dbReference>
<evidence type="ECO:0000256" key="2">
    <source>
        <dbReference type="ARBA" id="ARBA00023043"/>
    </source>
</evidence>
<evidence type="ECO:0000313" key="6">
    <source>
        <dbReference type="Proteomes" id="UP000679691"/>
    </source>
</evidence>
<feature type="repeat" description="ANK" evidence="3">
    <location>
        <begin position="323"/>
        <end position="355"/>
    </location>
</feature>
<evidence type="ECO:0000313" key="5">
    <source>
        <dbReference type="EMBL" id="MBP3942846.1"/>
    </source>
</evidence>
<accession>A0A8T4H9R6</accession>
<evidence type="ECO:0000256" key="1">
    <source>
        <dbReference type="ARBA" id="ARBA00022737"/>
    </source>
</evidence>
<name>A0A8T4H9R6_9SPHI</name>
<dbReference type="PANTHER" id="PTHR24198:SF194">
    <property type="entry name" value="INVERSIN-A"/>
    <property type="match status" value="1"/>
</dbReference>
<dbReference type="AlphaFoldDB" id="A0A8T4H9R6"/>
<dbReference type="SMART" id="SM00248">
    <property type="entry name" value="ANK"/>
    <property type="match status" value="10"/>
</dbReference>
<comment type="caution">
    <text evidence="5">The sequence shown here is derived from an EMBL/GenBank/DDBJ whole genome shotgun (WGS) entry which is preliminary data.</text>
</comment>
<dbReference type="EMBL" id="JAGKSB010000004">
    <property type="protein sequence ID" value="MBP3942846.1"/>
    <property type="molecule type" value="Genomic_DNA"/>
</dbReference>
<sequence length="490" mass="52011">MKISLLGALLLSSFFATAQDNSLLGANFWKTNPNLVTVQAEIAKGNSPSKPNPGSFDPVTIAINNGASLDVIKFLIDQEGNSVTKKTHHSRSYLHWAAASGNVELVKYLIAKGSDVNYQDSHGSSIIAYAAAGGNTNIGVYDALFAAGIKPTQTFEGGANLLMLVAAADNDLKVADYLIGKGLKIDATDEYGRNAADYAAKLGNTKIIDQFIARGVKPTNNALFFATQGSRSKSNGLETYKYLVENLKLDPKAISKDGATVLHSLVRRGDLAIINYFIGLGVDVNKVDNEGNTALINASAGNNEELVKLLVAKTTNINMQNAKGESALTKAIDSGSAQIAALLLAKGADSNVEDKEGNNLAYYWFNTFSDRPSAGSSFEDKLALLKGKGLAVEAPQKNGNTLFHFAVAKENASLLDQAAKLGANINALNGEGVSALHKAALISKDDVLLKKLVALGAKKDLKTEFDETAYDIAQENDFLKSANISTDFLK</sequence>
<feature type="repeat" description="ANK" evidence="3">
    <location>
        <begin position="290"/>
        <end position="322"/>
    </location>
</feature>
<evidence type="ECO:0000256" key="3">
    <source>
        <dbReference type="PROSITE-ProRule" id="PRU00023"/>
    </source>
</evidence>
<dbReference type="PROSITE" id="PS50088">
    <property type="entry name" value="ANK_REPEAT"/>
    <property type="match status" value="6"/>
</dbReference>
<dbReference type="Proteomes" id="UP000679691">
    <property type="component" value="Unassembled WGS sequence"/>
</dbReference>
<organism evidence="5 6">
    <name type="scientific">Rhinopithecimicrobium faecis</name>
    <dbReference type="NCBI Taxonomy" id="2820698"/>
    <lineage>
        <taxon>Bacteria</taxon>
        <taxon>Pseudomonadati</taxon>
        <taxon>Bacteroidota</taxon>
        <taxon>Sphingobacteriia</taxon>
        <taxon>Sphingobacteriales</taxon>
        <taxon>Sphingobacteriaceae</taxon>
        <taxon>Rhinopithecimicrobium</taxon>
    </lineage>
</organism>